<evidence type="ECO:0000313" key="2">
    <source>
        <dbReference type="Proteomes" id="UP000234323"/>
    </source>
</evidence>
<dbReference type="AlphaFoldDB" id="A0A2I1H8T2"/>
<dbReference type="EMBL" id="LLXI01001816">
    <property type="protein sequence ID" value="PKY55278.1"/>
    <property type="molecule type" value="Genomic_DNA"/>
</dbReference>
<name>A0A2I1H8T2_9GLOM</name>
<evidence type="ECO:0000313" key="1">
    <source>
        <dbReference type="EMBL" id="PKY55278.1"/>
    </source>
</evidence>
<proteinExistence type="predicted"/>
<gene>
    <name evidence="1" type="ORF">RhiirA4_474616</name>
</gene>
<reference evidence="1 2" key="1">
    <citation type="submission" date="2015-10" db="EMBL/GenBank/DDBJ databases">
        <title>Genome analyses suggest a sexual origin of heterokaryosis in a supposedly ancient asexual fungus.</title>
        <authorList>
            <person name="Ropars J."/>
            <person name="Sedzielewska K."/>
            <person name="Noel J."/>
            <person name="Charron P."/>
            <person name="Farinelli L."/>
            <person name="Marton T."/>
            <person name="Kruger M."/>
            <person name="Pelin A."/>
            <person name="Brachmann A."/>
            <person name="Corradi N."/>
        </authorList>
    </citation>
    <scope>NUCLEOTIDE SEQUENCE [LARGE SCALE GENOMIC DNA]</scope>
    <source>
        <strain evidence="1 2">A4</strain>
    </source>
</reference>
<protein>
    <submittedName>
        <fullName evidence="1">Uncharacterized protein</fullName>
    </submittedName>
</protein>
<organism evidence="1 2">
    <name type="scientific">Rhizophagus irregularis</name>
    <dbReference type="NCBI Taxonomy" id="588596"/>
    <lineage>
        <taxon>Eukaryota</taxon>
        <taxon>Fungi</taxon>
        <taxon>Fungi incertae sedis</taxon>
        <taxon>Mucoromycota</taxon>
        <taxon>Glomeromycotina</taxon>
        <taxon>Glomeromycetes</taxon>
        <taxon>Glomerales</taxon>
        <taxon>Glomeraceae</taxon>
        <taxon>Rhizophagus</taxon>
    </lineage>
</organism>
<comment type="caution">
    <text evidence="1">The sequence shown here is derived from an EMBL/GenBank/DDBJ whole genome shotgun (WGS) entry which is preliminary data.</text>
</comment>
<keyword evidence="2" id="KW-1185">Reference proteome</keyword>
<accession>A0A2I1H8T2</accession>
<dbReference type="Proteomes" id="UP000234323">
    <property type="component" value="Unassembled WGS sequence"/>
</dbReference>
<sequence length="111" mass="13445">MVKATLRFNNAYEQIYKKGREFFFRTFDLNLNLTHQQVKNKFRWRASKKVEDETVYYFVFNNVKDMMEAINESTSTDTLGKRLQLKRQDDFIDEMEILEKESVEQMISPQK</sequence>